<feature type="repeat" description="WD" evidence="3">
    <location>
        <begin position="93"/>
        <end position="134"/>
    </location>
</feature>
<dbReference type="InterPro" id="IPR020472">
    <property type="entry name" value="WD40_PAC1"/>
</dbReference>
<feature type="repeat" description="WD" evidence="3">
    <location>
        <begin position="51"/>
        <end position="92"/>
    </location>
</feature>
<comment type="caution">
    <text evidence="4">The sequence shown here is derived from an EMBL/GenBank/DDBJ whole genome shotgun (WGS) entry which is preliminary data.</text>
</comment>
<protein>
    <submittedName>
        <fullName evidence="4">Lissencephaly-1</fullName>
    </submittedName>
</protein>
<evidence type="ECO:0000256" key="1">
    <source>
        <dbReference type="ARBA" id="ARBA00022574"/>
    </source>
</evidence>
<dbReference type="EMBL" id="JAPDFW010000108">
    <property type="protein sequence ID" value="KAJ5069170.1"/>
    <property type="molecule type" value="Genomic_DNA"/>
</dbReference>
<reference evidence="4" key="1">
    <citation type="submission" date="2022-10" db="EMBL/GenBank/DDBJ databases">
        <title>Novel sulphate-reducing endosymbionts in the free-living metamonad Anaeramoeba.</title>
        <authorList>
            <person name="Jerlstrom-Hultqvist J."/>
            <person name="Cepicka I."/>
            <person name="Gallot-Lavallee L."/>
            <person name="Salas-Leiva D."/>
            <person name="Curtis B.A."/>
            <person name="Zahonova K."/>
            <person name="Pipaliya S."/>
            <person name="Dacks J."/>
            <person name="Roger A.J."/>
        </authorList>
    </citation>
    <scope>NUCLEOTIDE SEQUENCE</scope>
    <source>
        <strain evidence="4">BMAN</strain>
    </source>
</reference>
<name>A0A9Q0LDA7_ANAIG</name>
<feature type="repeat" description="WD" evidence="3">
    <location>
        <begin position="167"/>
        <end position="193"/>
    </location>
</feature>
<dbReference type="PANTHER" id="PTHR19848:SF8">
    <property type="entry name" value="F-BOX AND WD REPEAT DOMAIN CONTAINING 7"/>
    <property type="match status" value="1"/>
</dbReference>
<organism evidence="4 5">
    <name type="scientific">Anaeramoeba ignava</name>
    <name type="common">Anaerobic marine amoeba</name>
    <dbReference type="NCBI Taxonomy" id="1746090"/>
    <lineage>
        <taxon>Eukaryota</taxon>
        <taxon>Metamonada</taxon>
        <taxon>Anaeramoebidae</taxon>
        <taxon>Anaeramoeba</taxon>
    </lineage>
</organism>
<keyword evidence="2" id="KW-0677">Repeat</keyword>
<dbReference type="OMA" id="NVMHPLK"/>
<accession>A0A9Q0LDA7</accession>
<dbReference type="SMART" id="SM00320">
    <property type="entry name" value="WD40"/>
    <property type="match status" value="4"/>
</dbReference>
<dbReference type="PROSITE" id="PS50294">
    <property type="entry name" value="WD_REPEATS_REGION"/>
    <property type="match status" value="3"/>
</dbReference>
<dbReference type="SUPFAM" id="SSF50978">
    <property type="entry name" value="WD40 repeat-like"/>
    <property type="match status" value="1"/>
</dbReference>
<dbReference type="PROSITE" id="PS50082">
    <property type="entry name" value="WD_REPEATS_2"/>
    <property type="match status" value="4"/>
</dbReference>
<evidence type="ECO:0000313" key="4">
    <source>
        <dbReference type="EMBL" id="KAJ5069170.1"/>
    </source>
</evidence>
<dbReference type="Gene3D" id="2.130.10.10">
    <property type="entry name" value="YVTN repeat-like/Quinoprotein amine dehydrogenase"/>
    <property type="match status" value="3"/>
</dbReference>
<dbReference type="PRINTS" id="PR00320">
    <property type="entry name" value="GPROTEINBRPT"/>
</dbReference>
<dbReference type="OrthoDB" id="674604at2759"/>
<dbReference type="PROSITE" id="PS00678">
    <property type="entry name" value="WD_REPEATS_1"/>
    <property type="match status" value="3"/>
</dbReference>
<keyword evidence="1 3" id="KW-0853">WD repeat</keyword>
<feature type="repeat" description="WD" evidence="3">
    <location>
        <begin position="194"/>
        <end position="235"/>
    </location>
</feature>
<dbReference type="Pfam" id="PF00400">
    <property type="entry name" value="WD40"/>
    <property type="match status" value="4"/>
</dbReference>
<dbReference type="InterPro" id="IPR015943">
    <property type="entry name" value="WD40/YVTN_repeat-like_dom_sf"/>
</dbReference>
<evidence type="ECO:0000256" key="3">
    <source>
        <dbReference type="PROSITE-ProRule" id="PRU00221"/>
    </source>
</evidence>
<evidence type="ECO:0000256" key="2">
    <source>
        <dbReference type="ARBA" id="ARBA00022737"/>
    </source>
</evidence>
<dbReference type="PANTHER" id="PTHR19848">
    <property type="entry name" value="WD40 REPEAT PROTEIN"/>
    <property type="match status" value="1"/>
</dbReference>
<dbReference type="InterPro" id="IPR001680">
    <property type="entry name" value="WD40_rpt"/>
</dbReference>
<keyword evidence="5" id="KW-1185">Reference proteome</keyword>
<dbReference type="Proteomes" id="UP001149090">
    <property type="component" value="Unassembled WGS sequence"/>
</dbReference>
<proteinExistence type="predicted"/>
<dbReference type="CDD" id="cd00200">
    <property type="entry name" value="WD40"/>
    <property type="match status" value="1"/>
</dbReference>
<dbReference type="InterPro" id="IPR036322">
    <property type="entry name" value="WD40_repeat_dom_sf"/>
</dbReference>
<dbReference type="InterPro" id="IPR019775">
    <property type="entry name" value="WD40_repeat_CS"/>
</dbReference>
<evidence type="ECO:0000313" key="5">
    <source>
        <dbReference type="Proteomes" id="UP001149090"/>
    </source>
</evidence>
<gene>
    <name evidence="4" type="ORF">M0811_11926</name>
</gene>
<sequence>MAVKYHPVFSLVCYTVSEDEDATKIWDIESGEMIESVKGHTNIVQDIDWNEDGHEHNVSGVAFVPKKPQVISCSRDNTIKLWDFSTGLCLFTFEDHDDWVRRVAVNSDGTIFASCSNDKTARIWDLASNKCISVLSGHENVVECLAFSPQTTNEFIEIKHEKFTFINNPFLATGSRDKSIRIWNLETKECVLILSGHENWVRSIVFHPCGKFLISVSDDRSIKIWDLSNSRCIRTINDAHDHFVQALKI</sequence>
<dbReference type="AlphaFoldDB" id="A0A9Q0LDA7"/>